<dbReference type="EMBL" id="KN837299">
    <property type="protein sequence ID" value="KIJ28748.1"/>
    <property type="molecule type" value="Genomic_DNA"/>
</dbReference>
<dbReference type="HOGENOM" id="CLU_049488_0_0_1"/>
<feature type="region of interest" description="Disordered" evidence="1">
    <location>
        <begin position="1"/>
        <end position="27"/>
    </location>
</feature>
<evidence type="ECO:0000313" key="2">
    <source>
        <dbReference type="EMBL" id="KIJ28748.1"/>
    </source>
</evidence>
<feature type="region of interest" description="Disordered" evidence="1">
    <location>
        <begin position="54"/>
        <end position="80"/>
    </location>
</feature>
<dbReference type="Proteomes" id="UP000054279">
    <property type="component" value="Unassembled WGS sequence"/>
</dbReference>
<feature type="compositionally biased region" description="Low complexity" evidence="1">
    <location>
        <begin position="65"/>
        <end position="74"/>
    </location>
</feature>
<evidence type="ECO:0000313" key="3">
    <source>
        <dbReference type="Proteomes" id="UP000054279"/>
    </source>
</evidence>
<dbReference type="OrthoDB" id="3050604at2759"/>
<protein>
    <submittedName>
        <fullName evidence="2">Uncharacterized protein</fullName>
    </submittedName>
</protein>
<organism evidence="2 3">
    <name type="scientific">Sphaerobolus stellatus (strain SS14)</name>
    <dbReference type="NCBI Taxonomy" id="990650"/>
    <lineage>
        <taxon>Eukaryota</taxon>
        <taxon>Fungi</taxon>
        <taxon>Dikarya</taxon>
        <taxon>Basidiomycota</taxon>
        <taxon>Agaricomycotina</taxon>
        <taxon>Agaricomycetes</taxon>
        <taxon>Phallomycetidae</taxon>
        <taxon>Geastrales</taxon>
        <taxon>Sphaerobolaceae</taxon>
        <taxon>Sphaerobolus</taxon>
    </lineage>
</organism>
<reference evidence="2 3" key="1">
    <citation type="submission" date="2014-06" db="EMBL/GenBank/DDBJ databases">
        <title>Evolutionary Origins and Diversification of the Mycorrhizal Mutualists.</title>
        <authorList>
            <consortium name="DOE Joint Genome Institute"/>
            <consortium name="Mycorrhizal Genomics Consortium"/>
            <person name="Kohler A."/>
            <person name="Kuo A."/>
            <person name="Nagy L.G."/>
            <person name="Floudas D."/>
            <person name="Copeland A."/>
            <person name="Barry K.W."/>
            <person name="Cichocki N."/>
            <person name="Veneault-Fourrey C."/>
            <person name="LaButti K."/>
            <person name="Lindquist E.A."/>
            <person name="Lipzen A."/>
            <person name="Lundell T."/>
            <person name="Morin E."/>
            <person name="Murat C."/>
            <person name="Riley R."/>
            <person name="Ohm R."/>
            <person name="Sun H."/>
            <person name="Tunlid A."/>
            <person name="Henrissat B."/>
            <person name="Grigoriev I.V."/>
            <person name="Hibbett D.S."/>
            <person name="Martin F."/>
        </authorList>
    </citation>
    <scope>NUCLEOTIDE SEQUENCE [LARGE SCALE GENOMIC DNA]</scope>
    <source>
        <strain evidence="2 3">SS14</strain>
    </source>
</reference>
<sequence>MSASTSTPVRSGSLPNSSEDASPTSINLDALSPASRAIASGQAMTRVSQALAGATTNPTTPRPFSATHTSSSTIAHEESTRIRNDALLPSSPLTQRQINVDQAVVAARGTKRLRDESEEKLKEYVGLRENQASNNRLFAELLRFQDAIFESGLMAQQKKYELPEDLKTEIKWHSWMVALAPELCGYLGSGPSTAVYDSMRAIGVANMPNERATADVTAVISAITKKMNNIRNAIKTILNSSLDEKNIGKRYVTSVAKQLAQKSRIVITTGLLERMAFLRTWLADLPADIDAEKFWTYADKKLKEYEKELTPIKYAEKMRGILNYDMQKYERQPEEEHIQNVVVSASQIPATQKICMEKAKAKVRTGHHA</sequence>
<dbReference type="AlphaFoldDB" id="A0A0C9TH05"/>
<name>A0A0C9TH05_SPHS4</name>
<proteinExistence type="predicted"/>
<gene>
    <name evidence="2" type="ORF">M422DRAFT_54490</name>
</gene>
<accession>A0A0C9TH05</accession>
<keyword evidence="3" id="KW-1185">Reference proteome</keyword>
<evidence type="ECO:0000256" key="1">
    <source>
        <dbReference type="SAM" id="MobiDB-lite"/>
    </source>
</evidence>